<accession>A0ACC1SI48</accession>
<dbReference type="EMBL" id="JANRMS010000423">
    <property type="protein sequence ID" value="KAJ3540133.1"/>
    <property type="molecule type" value="Genomic_DNA"/>
</dbReference>
<organism evidence="1 2">
    <name type="scientific">Fusarium decemcellulare</name>
    <dbReference type="NCBI Taxonomy" id="57161"/>
    <lineage>
        <taxon>Eukaryota</taxon>
        <taxon>Fungi</taxon>
        <taxon>Dikarya</taxon>
        <taxon>Ascomycota</taxon>
        <taxon>Pezizomycotina</taxon>
        <taxon>Sordariomycetes</taxon>
        <taxon>Hypocreomycetidae</taxon>
        <taxon>Hypocreales</taxon>
        <taxon>Nectriaceae</taxon>
        <taxon>Fusarium</taxon>
        <taxon>Fusarium decemcellulare species complex</taxon>
    </lineage>
</organism>
<evidence type="ECO:0000313" key="1">
    <source>
        <dbReference type="EMBL" id="KAJ3540133.1"/>
    </source>
</evidence>
<dbReference type="Proteomes" id="UP001148629">
    <property type="component" value="Unassembled WGS sequence"/>
</dbReference>
<evidence type="ECO:0000313" key="2">
    <source>
        <dbReference type="Proteomes" id="UP001148629"/>
    </source>
</evidence>
<reference evidence="1" key="1">
    <citation type="submission" date="2022-08" db="EMBL/GenBank/DDBJ databases">
        <title>Genome Sequence of Fusarium decemcellulare.</title>
        <authorList>
            <person name="Buettner E."/>
        </authorList>
    </citation>
    <scope>NUCLEOTIDE SEQUENCE</scope>
    <source>
        <strain evidence="1">Babe19</strain>
    </source>
</reference>
<name>A0ACC1SI48_9HYPO</name>
<sequence length="234" mass="26859">MKEKDKERMDLNAQQERQKKLRKLGKAISKTQAHPMGSGLSRSYPGFSRLSRIERLMERWLGDDFFRYRLGWDMPPWYEPSDSDSEATDSSEDETGNTVTQNFIRLLKRQVCNAQMLETNIQKLQDHRDRIESVANLKQILDVERGLEDEWPKQLGDLKGHQLSTSDGDSTAQPNDHLSGRRTPNAEFYKTLSRGEFRVLVLIPAPEPYHPLVCKLEAWSMEDAADTGIGAQSH</sequence>
<gene>
    <name evidence="1" type="ORF">NM208_g5199</name>
</gene>
<proteinExistence type="predicted"/>
<comment type="caution">
    <text evidence="1">The sequence shown here is derived from an EMBL/GenBank/DDBJ whole genome shotgun (WGS) entry which is preliminary data.</text>
</comment>
<protein>
    <submittedName>
        <fullName evidence="1">Uncharacterized protein</fullName>
    </submittedName>
</protein>
<keyword evidence="2" id="KW-1185">Reference proteome</keyword>